<evidence type="ECO:0000313" key="3">
    <source>
        <dbReference type="Proteomes" id="UP001285908"/>
    </source>
</evidence>
<feature type="compositionally biased region" description="Basic and acidic residues" evidence="1">
    <location>
        <begin position="17"/>
        <end position="26"/>
    </location>
</feature>
<evidence type="ECO:0000256" key="1">
    <source>
        <dbReference type="SAM" id="MobiDB-lite"/>
    </source>
</evidence>
<name>A0AAJ0I9Z9_9PEZI</name>
<feature type="compositionally biased region" description="Polar residues" evidence="1">
    <location>
        <begin position="77"/>
        <end position="108"/>
    </location>
</feature>
<feature type="compositionally biased region" description="Basic and acidic residues" evidence="1">
    <location>
        <begin position="344"/>
        <end position="355"/>
    </location>
</feature>
<feature type="compositionally biased region" description="Basic and acidic residues" evidence="1">
    <location>
        <begin position="316"/>
        <end position="337"/>
    </location>
</feature>
<reference evidence="2 3" key="1">
    <citation type="journal article" date="2023" name="Mol. Phylogenet. Evol.">
        <title>Genome-scale phylogeny and comparative genomics of the fungal order Sordariales.</title>
        <authorList>
            <person name="Hensen N."/>
            <person name="Bonometti L."/>
            <person name="Westerberg I."/>
            <person name="Brannstrom I.O."/>
            <person name="Guillou S."/>
            <person name="Cros-Aarteil S."/>
            <person name="Calhoun S."/>
            <person name="Haridas S."/>
            <person name="Kuo A."/>
            <person name="Mondo S."/>
            <person name="Pangilinan J."/>
            <person name="Riley R."/>
            <person name="LaButti K."/>
            <person name="Andreopoulos B."/>
            <person name="Lipzen A."/>
            <person name="Chen C."/>
            <person name="Yan M."/>
            <person name="Daum C."/>
            <person name="Ng V."/>
            <person name="Clum A."/>
            <person name="Steindorff A."/>
            <person name="Ohm R.A."/>
            <person name="Martin F."/>
            <person name="Silar P."/>
            <person name="Natvig D.O."/>
            <person name="Lalanne C."/>
            <person name="Gautier V."/>
            <person name="Ament-Velasquez S.L."/>
            <person name="Kruys A."/>
            <person name="Hutchinson M.I."/>
            <person name="Powell A.J."/>
            <person name="Barry K."/>
            <person name="Miller A.N."/>
            <person name="Grigoriev I.V."/>
            <person name="Debuchy R."/>
            <person name="Gladieux P."/>
            <person name="Hiltunen Thoren M."/>
            <person name="Johannesson H."/>
        </authorList>
    </citation>
    <scope>NUCLEOTIDE SEQUENCE [LARGE SCALE GENOMIC DNA]</scope>
    <source>
        <strain evidence="2 3">FGSC 10403</strain>
    </source>
</reference>
<feature type="region of interest" description="Disordered" evidence="1">
    <location>
        <begin position="1"/>
        <end position="160"/>
    </location>
</feature>
<dbReference type="RefSeq" id="XP_062694086.1">
    <property type="nucleotide sequence ID" value="XM_062840079.1"/>
</dbReference>
<sequence length="355" mass="38275">MSTPPPPDSATAQEVVQEERQEDGTRATEATDGAHEEAETTEPPAATEEVLDSNETVEEPKSHSVKEGRRDQEREGSPTQQPKSESPDGQDSSQGDYESPSQSPSNRAESAEPGEIDKSAAPPLPDEPLPDHTFNGESSSSAPPLPAEPAPEPEDDGWEYHWNPNDSSYWFYNRFSGVWQKENPRIPTATAAAAAAAAAVVAPVVVPLDVEPTAISNPISVAGGYNPAIHGDYDENAWYAVNARAAAEAAAAATNPLAGLDPTIAGADLASAGYFNRATGQWQAPDQNVERHSDEAKSKRQLNAYFDVDAAANMHDGRSLKAERSGKKPSRAELKAFKEKRRAKKEEKRRAWLRD</sequence>
<gene>
    <name evidence="2" type="ORF">B0T23DRAFT_427641</name>
</gene>
<dbReference type="GeneID" id="87877701"/>
<protein>
    <recommendedName>
        <fullName evidence="4">WW domain-containing protein</fullName>
    </recommendedName>
</protein>
<feature type="compositionally biased region" description="Basic and acidic residues" evidence="1">
    <location>
        <begin position="58"/>
        <end position="76"/>
    </location>
</feature>
<evidence type="ECO:0000313" key="2">
    <source>
        <dbReference type="EMBL" id="KAK3494657.1"/>
    </source>
</evidence>
<dbReference type="Proteomes" id="UP001285908">
    <property type="component" value="Unassembled WGS sequence"/>
</dbReference>
<dbReference type="EMBL" id="JAULSX010000003">
    <property type="protein sequence ID" value="KAK3494657.1"/>
    <property type="molecule type" value="Genomic_DNA"/>
</dbReference>
<accession>A0AAJ0I9Z9</accession>
<proteinExistence type="predicted"/>
<dbReference type="AlphaFoldDB" id="A0AAJ0I9Z9"/>
<evidence type="ECO:0008006" key="4">
    <source>
        <dbReference type="Google" id="ProtNLM"/>
    </source>
</evidence>
<keyword evidence="3" id="KW-1185">Reference proteome</keyword>
<feature type="region of interest" description="Disordered" evidence="1">
    <location>
        <begin position="316"/>
        <end position="355"/>
    </location>
</feature>
<comment type="caution">
    <text evidence="2">The sequence shown here is derived from an EMBL/GenBank/DDBJ whole genome shotgun (WGS) entry which is preliminary data.</text>
</comment>
<organism evidence="2 3">
    <name type="scientific">Neurospora hispaniola</name>
    <dbReference type="NCBI Taxonomy" id="588809"/>
    <lineage>
        <taxon>Eukaryota</taxon>
        <taxon>Fungi</taxon>
        <taxon>Dikarya</taxon>
        <taxon>Ascomycota</taxon>
        <taxon>Pezizomycotina</taxon>
        <taxon>Sordariomycetes</taxon>
        <taxon>Sordariomycetidae</taxon>
        <taxon>Sordariales</taxon>
        <taxon>Sordariaceae</taxon>
        <taxon>Neurospora</taxon>
    </lineage>
</organism>